<dbReference type="InterPro" id="IPR015590">
    <property type="entry name" value="Aldehyde_DH_dom"/>
</dbReference>
<comment type="similarity">
    <text evidence="3">Belongs to the aldehyde dehydrogenase family.</text>
</comment>
<keyword evidence="6" id="KW-1185">Reference proteome</keyword>
<feature type="domain" description="Aldehyde dehydrogenase" evidence="4">
    <location>
        <begin position="26"/>
        <end position="472"/>
    </location>
</feature>
<protein>
    <submittedName>
        <fullName evidence="5">Aldehyde dehydrogenase YcbD</fullName>
    </submittedName>
</protein>
<keyword evidence="1 3" id="KW-0560">Oxidoreductase</keyword>
<dbReference type="PANTHER" id="PTHR11699">
    <property type="entry name" value="ALDEHYDE DEHYDROGENASE-RELATED"/>
    <property type="match status" value="1"/>
</dbReference>
<dbReference type="Proteomes" id="UP000680304">
    <property type="component" value="Unassembled WGS sequence"/>
</dbReference>
<dbReference type="EMBL" id="BOVJ01000188">
    <property type="protein sequence ID" value="GIQ66524.1"/>
    <property type="molecule type" value="Genomic_DNA"/>
</dbReference>
<dbReference type="InterPro" id="IPR029510">
    <property type="entry name" value="Ald_DH_CS_GLU"/>
</dbReference>
<comment type="caution">
    <text evidence="5">The sequence shown here is derived from an EMBL/GenBank/DDBJ whole genome shotgun (WGS) entry which is preliminary data.</text>
</comment>
<dbReference type="InterPro" id="IPR016160">
    <property type="entry name" value="Ald_DH_CS_CYS"/>
</dbReference>
<evidence type="ECO:0000313" key="6">
    <source>
        <dbReference type="Proteomes" id="UP000680304"/>
    </source>
</evidence>
<evidence type="ECO:0000256" key="2">
    <source>
        <dbReference type="PROSITE-ProRule" id="PRU10007"/>
    </source>
</evidence>
<dbReference type="Pfam" id="PF00171">
    <property type="entry name" value="Aldedh"/>
    <property type="match status" value="1"/>
</dbReference>
<evidence type="ECO:0000256" key="1">
    <source>
        <dbReference type="ARBA" id="ARBA00023002"/>
    </source>
</evidence>
<evidence type="ECO:0000256" key="3">
    <source>
        <dbReference type="RuleBase" id="RU003345"/>
    </source>
</evidence>
<sequence length="490" mass="52638">MNGNPMKSWLDANGGRTYRNYIDGAWTESAGGLTYPVYEAARPSRRIGDFPDSNGEDVNRAVLSAHRAFASWRNTPAPVRAGILNRFADLLESDREELAYRISAEQGKALAESLGEVRRAANEARFSAGEAFRVEGYRMPSEDGQIGVSVIRYPIGVVAAIAPWNFPVVTPVRKIAPALAYGCTVVFKPASATPWSAVRLMELLAEAGLPGGVVNMILGAGGKVGDPLVSHPLVSGISFTGSTALGLRINGIAASRLAKTQLELGGKNAAIVLDDGNLAYAAEQIVQAAFACSGQRCTAISRVIALKDIAARLTDYIMERMREIRVGPAWKDGVTMGPLIDRRHFESVMRYIERGKREGAVLACGGDRLAVESEDGDEAGYYVAPTLFTGVTGQMTIAREEIFGPVLSVLEVDDWQEAVDTANGTDYGLAASVFTNRPDVALAMTELLECGMVHLNHGTASQAHVPFGGVKNRVSVHTRSVIRIRIFSRI</sequence>
<evidence type="ECO:0000259" key="4">
    <source>
        <dbReference type="Pfam" id="PF00171"/>
    </source>
</evidence>
<dbReference type="InterPro" id="IPR016161">
    <property type="entry name" value="Ald_DH/histidinol_DH"/>
</dbReference>
<proteinExistence type="inferred from homology"/>
<dbReference type="SUPFAM" id="SSF53720">
    <property type="entry name" value="ALDH-like"/>
    <property type="match status" value="1"/>
</dbReference>
<dbReference type="InterPro" id="IPR016162">
    <property type="entry name" value="Ald_DH_N"/>
</dbReference>
<dbReference type="RefSeq" id="WP_244863774.1">
    <property type="nucleotide sequence ID" value="NZ_BOVJ01000188.1"/>
</dbReference>
<dbReference type="Gene3D" id="3.40.309.10">
    <property type="entry name" value="Aldehyde Dehydrogenase, Chain A, domain 2"/>
    <property type="match status" value="1"/>
</dbReference>
<reference evidence="5 6" key="1">
    <citation type="submission" date="2021-04" db="EMBL/GenBank/DDBJ databases">
        <title>Draft genome sequence of Paenibacillus cisolokensis, LC2-13A.</title>
        <authorList>
            <person name="Uke A."/>
            <person name="Chhe C."/>
            <person name="Baramee S."/>
            <person name="Kosugi A."/>
        </authorList>
    </citation>
    <scope>NUCLEOTIDE SEQUENCE [LARGE SCALE GENOMIC DNA]</scope>
    <source>
        <strain evidence="5 6">LC2-13A</strain>
    </source>
</reference>
<dbReference type="PROSITE" id="PS00070">
    <property type="entry name" value="ALDEHYDE_DEHYDR_CYS"/>
    <property type="match status" value="1"/>
</dbReference>
<evidence type="ECO:0000313" key="5">
    <source>
        <dbReference type="EMBL" id="GIQ66524.1"/>
    </source>
</evidence>
<name>A0ABQ4NE79_9BACL</name>
<accession>A0ABQ4NE79</accession>
<dbReference type="InterPro" id="IPR016163">
    <property type="entry name" value="Ald_DH_C"/>
</dbReference>
<dbReference type="PROSITE" id="PS00687">
    <property type="entry name" value="ALDEHYDE_DEHYDR_GLU"/>
    <property type="match status" value="1"/>
</dbReference>
<organism evidence="5 6">
    <name type="scientific">Paenibacillus cisolokensis</name>
    <dbReference type="NCBI Taxonomy" id="1658519"/>
    <lineage>
        <taxon>Bacteria</taxon>
        <taxon>Bacillati</taxon>
        <taxon>Bacillota</taxon>
        <taxon>Bacilli</taxon>
        <taxon>Bacillales</taxon>
        <taxon>Paenibacillaceae</taxon>
        <taxon>Paenibacillus</taxon>
    </lineage>
</organism>
<dbReference type="Gene3D" id="3.40.605.10">
    <property type="entry name" value="Aldehyde Dehydrogenase, Chain A, domain 1"/>
    <property type="match status" value="1"/>
</dbReference>
<gene>
    <name evidence="5" type="primary">ycbD</name>
    <name evidence="5" type="ORF">PACILC2_50920</name>
</gene>
<feature type="active site" evidence="2">
    <location>
        <position position="263"/>
    </location>
</feature>